<evidence type="ECO:0000256" key="5">
    <source>
        <dbReference type="ARBA" id="ARBA00022801"/>
    </source>
</evidence>
<sequence>MKRLVSALAAASLLASAAPALADDPPPPLPDNGLARTPPMGWNSWNKFGCDVDETLIRRMADAMVASGMKDAGYEYVVIDDCWHGERDVRGDIQPDPKRFPSGMKALGDYIHSRGLKFGIYSDAGLKTCAGRPGSRGYEYQDARQYAAWGVDYLKYDWCMAGTQDAPSSYYIMSAALQASGRDIVFSICEWGNSKPWTWGPQIGNLWRTTGDIYDAWEGVKGYSLGVMNILDRQVELHPFARPGHWNDPDMLEVGNGGMTTEEYRAHFSLWAMLAAPLIAGNDIGHMDADTKAILTNKEVVAIDQDPLGAQARRVSKQGDLEVWARPLKGGSRAVALLNRGQAPATIRVDWAMLDYPDALPAKVRDLWTGKDLGVRKGGHAAQVAAHGVVMLKVAP</sequence>
<dbReference type="RefSeq" id="WP_101713511.1">
    <property type="nucleotide sequence ID" value="NZ_CP026100.1"/>
</dbReference>
<evidence type="ECO:0000256" key="9">
    <source>
        <dbReference type="SAM" id="SignalP"/>
    </source>
</evidence>
<keyword evidence="6 8" id="KW-1015">Disulfide bond</keyword>
<dbReference type="KEGG" id="cfh:C1707_15790"/>
<reference evidence="11 14" key="2">
    <citation type="submission" date="2018-01" db="EMBL/GenBank/DDBJ databases">
        <title>Complete genome sequence of Caulobacter flavus RHGG3.</title>
        <authorList>
            <person name="Yang E."/>
        </authorList>
    </citation>
    <scope>NUCLEOTIDE SEQUENCE [LARGE SCALE GENOMIC DNA]</scope>
    <source>
        <strain evidence="11 14">RHGG3</strain>
    </source>
</reference>
<evidence type="ECO:0000256" key="3">
    <source>
        <dbReference type="ARBA" id="ARBA00012755"/>
    </source>
</evidence>
<dbReference type="GO" id="GO:0016052">
    <property type="term" value="P:carbohydrate catabolic process"/>
    <property type="evidence" value="ECO:0007669"/>
    <property type="project" value="UniProtKB-ARBA"/>
</dbReference>
<evidence type="ECO:0000313" key="12">
    <source>
        <dbReference type="EMBL" id="PLR14347.1"/>
    </source>
</evidence>
<organism evidence="12 13">
    <name type="scientific">Caulobacter flavus</name>
    <dbReference type="NCBI Taxonomy" id="1679497"/>
    <lineage>
        <taxon>Bacteria</taxon>
        <taxon>Pseudomonadati</taxon>
        <taxon>Pseudomonadota</taxon>
        <taxon>Alphaproteobacteria</taxon>
        <taxon>Caulobacterales</taxon>
        <taxon>Caulobacteraceae</taxon>
        <taxon>Caulobacter</taxon>
    </lineage>
</organism>
<dbReference type="Proteomes" id="UP000281192">
    <property type="component" value="Chromosome"/>
</dbReference>
<dbReference type="EMBL" id="PJRQ01000025">
    <property type="protein sequence ID" value="PLR14347.1"/>
    <property type="molecule type" value="Genomic_DNA"/>
</dbReference>
<evidence type="ECO:0000313" key="14">
    <source>
        <dbReference type="Proteomes" id="UP000281192"/>
    </source>
</evidence>
<evidence type="ECO:0000259" key="10">
    <source>
        <dbReference type="Pfam" id="PF17801"/>
    </source>
</evidence>
<evidence type="ECO:0000256" key="2">
    <source>
        <dbReference type="ARBA" id="ARBA00009743"/>
    </source>
</evidence>
<reference evidence="12 13" key="1">
    <citation type="submission" date="2017-12" db="EMBL/GenBank/DDBJ databases">
        <title>The genome sequence of Caulobacter flavus CGMCC1 15093.</title>
        <authorList>
            <person name="Gao J."/>
            <person name="Mao X."/>
            <person name="Sun J."/>
        </authorList>
    </citation>
    <scope>NUCLEOTIDE SEQUENCE [LARGE SCALE GENOMIC DNA]</scope>
    <source>
        <strain evidence="12 13">CGMCC1 15093</strain>
    </source>
</reference>
<dbReference type="PROSITE" id="PS00512">
    <property type="entry name" value="ALPHA_GALACTOSIDASE"/>
    <property type="match status" value="1"/>
</dbReference>
<dbReference type="PANTHER" id="PTHR11452">
    <property type="entry name" value="ALPHA-GALACTOSIDASE/ALPHA-N-ACETYLGALACTOSAMINIDASE"/>
    <property type="match status" value="1"/>
</dbReference>
<keyword evidence="14" id="KW-1185">Reference proteome</keyword>
<gene>
    <name evidence="11" type="ORF">C1707_15790</name>
    <name evidence="12" type="ORF">CFHF_13425</name>
</gene>
<protein>
    <recommendedName>
        <fullName evidence="3 8">Alpha-galactosidase</fullName>
        <ecNumber evidence="3 8">3.2.1.22</ecNumber>
    </recommendedName>
    <alternativeName>
        <fullName evidence="8">Melibiase</fullName>
    </alternativeName>
</protein>
<dbReference type="SUPFAM" id="SSF51011">
    <property type="entry name" value="Glycosyl hydrolase domain"/>
    <property type="match status" value="1"/>
</dbReference>
<dbReference type="InterPro" id="IPR013785">
    <property type="entry name" value="Aldolase_TIM"/>
</dbReference>
<dbReference type="Pfam" id="PF17801">
    <property type="entry name" value="Melibiase_C"/>
    <property type="match status" value="1"/>
</dbReference>
<dbReference type="SUPFAM" id="SSF51445">
    <property type="entry name" value="(Trans)glycosidases"/>
    <property type="match status" value="1"/>
</dbReference>
<evidence type="ECO:0000256" key="1">
    <source>
        <dbReference type="ARBA" id="ARBA00001255"/>
    </source>
</evidence>
<dbReference type="Pfam" id="PF16499">
    <property type="entry name" value="Melibiase_2"/>
    <property type="match status" value="1"/>
</dbReference>
<comment type="similarity">
    <text evidence="2 8">Belongs to the glycosyl hydrolase 27 family.</text>
</comment>
<dbReference type="OrthoDB" id="9758822at2"/>
<dbReference type="EC" id="3.2.1.22" evidence="3 8"/>
<dbReference type="Proteomes" id="UP000234483">
    <property type="component" value="Unassembled WGS sequence"/>
</dbReference>
<feature type="signal peptide" evidence="9">
    <location>
        <begin position="1"/>
        <end position="22"/>
    </location>
</feature>
<feature type="domain" description="Alpha galactosidase C-terminal" evidence="10">
    <location>
        <begin position="318"/>
        <end position="394"/>
    </location>
</feature>
<dbReference type="Gene3D" id="2.60.40.1180">
    <property type="entry name" value="Golgi alpha-mannosidase II"/>
    <property type="match status" value="1"/>
</dbReference>
<evidence type="ECO:0000256" key="8">
    <source>
        <dbReference type="RuleBase" id="RU361168"/>
    </source>
</evidence>
<keyword evidence="7 8" id="KW-0326">Glycosidase</keyword>
<evidence type="ECO:0000313" key="11">
    <source>
        <dbReference type="EMBL" id="AYV47601.1"/>
    </source>
</evidence>
<dbReference type="EMBL" id="CP026100">
    <property type="protein sequence ID" value="AYV47601.1"/>
    <property type="molecule type" value="Genomic_DNA"/>
</dbReference>
<evidence type="ECO:0000313" key="13">
    <source>
        <dbReference type="Proteomes" id="UP000234483"/>
    </source>
</evidence>
<evidence type="ECO:0000256" key="4">
    <source>
        <dbReference type="ARBA" id="ARBA00022729"/>
    </source>
</evidence>
<feature type="chain" id="PRO_5044577862" description="Alpha-galactosidase" evidence="9">
    <location>
        <begin position="23"/>
        <end position="396"/>
    </location>
</feature>
<accession>A0A2N5CSW4</accession>
<evidence type="ECO:0000256" key="6">
    <source>
        <dbReference type="ARBA" id="ARBA00023157"/>
    </source>
</evidence>
<dbReference type="Gene3D" id="3.20.20.70">
    <property type="entry name" value="Aldolase class I"/>
    <property type="match status" value="1"/>
</dbReference>
<dbReference type="CDD" id="cd14792">
    <property type="entry name" value="GH27"/>
    <property type="match status" value="1"/>
</dbReference>
<dbReference type="FunFam" id="2.60.40.1180:FF:000008">
    <property type="entry name" value="Alpha-galactosidase"/>
    <property type="match status" value="1"/>
</dbReference>
<proteinExistence type="inferred from homology"/>
<comment type="catalytic activity">
    <reaction evidence="1 8">
        <text>Hydrolysis of terminal, non-reducing alpha-D-galactose residues in alpha-D-galactosides, including galactose oligosaccharides, galactomannans and galactolipids.</text>
        <dbReference type="EC" id="3.2.1.22"/>
    </reaction>
</comment>
<dbReference type="InterPro" id="IPR013780">
    <property type="entry name" value="Glyco_hydro_b"/>
</dbReference>
<keyword evidence="4 9" id="KW-0732">Signal</keyword>
<evidence type="ECO:0000256" key="7">
    <source>
        <dbReference type="ARBA" id="ARBA00023295"/>
    </source>
</evidence>
<dbReference type="AlphaFoldDB" id="A0A2N5CSW4"/>
<dbReference type="PRINTS" id="PR00740">
    <property type="entry name" value="GLHYDRLASE27"/>
</dbReference>
<dbReference type="InterPro" id="IPR017853">
    <property type="entry name" value="GH"/>
</dbReference>
<dbReference type="FunFam" id="3.20.20.70:FF:000202">
    <property type="entry name" value="Alpha-galactosidase"/>
    <property type="match status" value="1"/>
</dbReference>
<dbReference type="InterPro" id="IPR000111">
    <property type="entry name" value="Glyco_hydro_27/36_CS"/>
</dbReference>
<keyword evidence="5 8" id="KW-0378">Hydrolase</keyword>
<dbReference type="PANTHER" id="PTHR11452:SF75">
    <property type="entry name" value="ALPHA-GALACTOSIDASE MEL1"/>
    <property type="match status" value="1"/>
</dbReference>
<dbReference type="GO" id="GO:0004557">
    <property type="term" value="F:alpha-galactosidase activity"/>
    <property type="evidence" value="ECO:0007669"/>
    <property type="project" value="UniProtKB-EC"/>
</dbReference>
<dbReference type="InterPro" id="IPR002241">
    <property type="entry name" value="Glyco_hydro_27"/>
</dbReference>
<name>A0A2N5CSW4_9CAUL</name>
<dbReference type="InterPro" id="IPR041233">
    <property type="entry name" value="Melibiase_C"/>
</dbReference>